<accession>A0A3E2H3C0</accession>
<dbReference type="PANTHER" id="PTHR10744">
    <property type="entry name" value="40S RIBOSOMAL PROTEIN S11 FAMILY MEMBER"/>
    <property type="match status" value="1"/>
</dbReference>
<dbReference type="GO" id="GO:0005840">
    <property type="term" value="C:ribosome"/>
    <property type="evidence" value="ECO:0007669"/>
    <property type="project" value="UniProtKB-KW"/>
</dbReference>
<evidence type="ECO:0000313" key="5">
    <source>
        <dbReference type="EMBL" id="RFU27894.1"/>
    </source>
</evidence>
<dbReference type="PANTHER" id="PTHR10744:SF1">
    <property type="entry name" value="SMALL RIBOSOMAL SUBUNIT PROTEIN US17M"/>
    <property type="match status" value="1"/>
</dbReference>
<organism evidence="5 6">
    <name type="scientific">Scytalidium lignicola</name>
    <name type="common">Hyphomycete</name>
    <dbReference type="NCBI Taxonomy" id="5539"/>
    <lineage>
        <taxon>Eukaryota</taxon>
        <taxon>Fungi</taxon>
        <taxon>Dikarya</taxon>
        <taxon>Ascomycota</taxon>
        <taxon>Pezizomycotina</taxon>
        <taxon>Leotiomycetes</taxon>
        <taxon>Leotiomycetes incertae sedis</taxon>
        <taxon>Scytalidium</taxon>
    </lineage>
</organism>
<dbReference type="OMA" id="VHDPNDS"/>
<feature type="compositionally biased region" description="Basic and acidic residues" evidence="4">
    <location>
        <begin position="110"/>
        <end position="119"/>
    </location>
</feature>
<reference evidence="5 6" key="1">
    <citation type="submission" date="2018-05" db="EMBL/GenBank/DDBJ databases">
        <title>Draft genome sequence of Scytalidium lignicola DSM 105466, a ubiquitous saprotrophic fungus.</title>
        <authorList>
            <person name="Buettner E."/>
            <person name="Gebauer A.M."/>
            <person name="Hofrichter M."/>
            <person name="Liers C."/>
            <person name="Kellner H."/>
        </authorList>
    </citation>
    <scope>NUCLEOTIDE SEQUENCE [LARGE SCALE GENOMIC DNA]</scope>
    <source>
        <strain evidence="5 6">DSM 105466</strain>
    </source>
</reference>
<keyword evidence="2" id="KW-0689">Ribosomal protein</keyword>
<dbReference type="InterPro" id="IPR000266">
    <property type="entry name" value="Ribosomal_uS17"/>
</dbReference>
<dbReference type="GO" id="GO:0003735">
    <property type="term" value="F:structural constituent of ribosome"/>
    <property type="evidence" value="ECO:0007669"/>
    <property type="project" value="InterPro"/>
</dbReference>
<evidence type="ECO:0000256" key="4">
    <source>
        <dbReference type="SAM" id="MobiDB-lite"/>
    </source>
</evidence>
<keyword evidence="3" id="KW-0687">Ribonucleoprotein</keyword>
<feature type="non-terminal residue" evidence="5">
    <location>
        <position position="1"/>
    </location>
</feature>
<evidence type="ECO:0000313" key="6">
    <source>
        <dbReference type="Proteomes" id="UP000258309"/>
    </source>
</evidence>
<dbReference type="SUPFAM" id="SSF50249">
    <property type="entry name" value="Nucleic acid-binding proteins"/>
    <property type="match status" value="1"/>
</dbReference>
<dbReference type="AlphaFoldDB" id="A0A3E2H3C0"/>
<sequence>MATKLPKLASTLTRAAKPTRNINAVVVSAGLMHKTVKVRIGEQKWNKHVRKHFNGAKHLLVHDPRSSLREGDIVSIAPGWRVSKNVHHVVESIIAPFGEPIEARPPVPTEEERVAEREEKKRRKDERRLAQMLGVEGEVDGDIAEEGPNKA</sequence>
<gene>
    <name evidence="5" type="ORF">B7463_g8443</name>
</gene>
<keyword evidence="6" id="KW-1185">Reference proteome</keyword>
<proteinExistence type="inferred from homology"/>
<feature type="non-terminal residue" evidence="5">
    <location>
        <position position="151"/>
    </location>
</feature>
<feature type="region of interest" description="Disordered" evidence="4">
    <location>
        <begin position="101"/>
        <end position="151"/>
    </location>
</feature>
<dbReference type="STRING" id="5539.A0A3E2H3C0"/>
<dbReference type="GO" id="GO:1990904">
    <property type="term" value="C:ribonucleoprotein complex"/>
    <property type="evidence" value="ECO:0007669"/>
    <property type="project" value="UniProtKB-KW"/>
</dbReference>
<name>A0A3E2H3C0_SCYLI</name>
<dbReference type="Proteomes" id="UP000258309">
    <property type="component" value="Unassembled WGS sequence"/>
</dbReference>
<comment type="similarity">
    <text evidence="1">Belongs to the universal ribosomal protein uS17 family.</text>
</comment>
<dbReference type="Gene3D" id="2.40.50.140">
    <property type="entry name" value="Nucleic acid-binding proteins"/>
    <property type="match status" value="1"/>
</dbReference>
<dbReference type="GO" id="GO:0005739">
    <property type="term" value="C:mitochondrion"/>
    <property type="evidence" value="ECO:0007669"/>
    <property type="project" value="TreeGrafter"/>
</dbReference>
<evidence type="ECO:0000256" key="1">
    <source>
        <dbReference type="ARBA" id="ARBA00010254"/>
    </source>
</evidence>
<dbReference type="GO" id="GO:0006412">
    <property type="term" value="P:translation"/>
    <property type="evidence" value="ECO:0007669"/>
    <property type="project" value="InterPro"/>
</dbReference>
<protein>
    <submittedName>
        <fullName evidence="5">Uncharacterized protein</fullName>
    </submittedName>
</protein>
<evidence type="ECO:0000256" key="3">
    <source>
        <dbReference type="ARBA" id="ARBA00023274"/>
    </source>
</evidence>
<dbReference type="InterPro" id="IPR012340">
    <property type="entry name" value="NA-bd_OB-fold"/>
</dbReference>
<evidence type="ECO:0000256" key="2">
    <source>
        <dbReference type="ARBA" id="ARBA00022980"/>
    </source>
</evidence>
<comment type="caution">
    <text evidence="5">The sequence shown here is derived from an EMBL/GenBank/DDBJ whole genome shotgun (WGS) entry which is preliminary data.</text>
</comment>
<dbReference type="Pfam" id="PF00366">
    <property type="entry name" value="Ribosomal_S17"/>
    <property type="match status" value="1"/>
</dbReference>
<dbReference type="EMBL" id="NCSJ02000185">
    <property type="protein sequence ID" value="RFU27894.1"/>
    <property type="molecule type" value="Genomic_DNA"/>
</dbReference>
<dbReference type="OrthoDB" id="274752at2759"/>